<dbReference type="Pfam" id="PF15731">
    <property type="entry name" value="MqsA_antitoxin"/>
    <property type="match status" value="1"/>
</dbReference>
<protein>
    <submittedName>
        <fullName evidence="1">HTH-type transcriptional regulator / antitoxin MqsA</fullName>
    </submittedName>
</protein>
<dbReference type="InterPro" id="IPR032758">
    <property type="entry name" value="MqsA/HigA-2"/>
</dbReference>
<reference evidence="2" key="1">
    <citation type="submission" date="2016-10" db="EMBL/GenBank/DDBJ databases">
        <authorList>
            <person name="Varghese N."/>
            <person name="Submissions S."/>
        </authorList>
    </citation>
    <scope>NUCLEOTIDE SEQUENCE [LARGE SCALE GENOMIC DNA]</scope>
    <source>
        <strain evidence="2">DSM 3384</strain>
    </source>
</reference>
<evidence type="ECO:0000313" key="1">
    <source>
        <dbReference type="EMBL" id="SDT87874.1"/>
    </source>
</evidence>
<dbReference type="NCBIfam" id="TIGR03830">
    <property type="entry name" value="CxxCG_CxxCG_HTH"/>
    <property type="match status" value="1"/>
</dbReference>
<proteinExistence type="predicted"/>
<dbReference type="Gene3D" id="3.10.20.860">
    <property type="match status" value="1"/>
</dbReference>
<dbReference type="CDD" id="cd12870">
    <property type="entry name" value="MqsA"/>
    <property type="match status" value="1"/>
</dbReference>
<dbReference type="InterPro" id="IPR022452">
    <property type="entry name" value="MqsA"/>
</dbReference>
<accession>A0A1H2DYI7</accession>
<dbReference type="Proteomes" id="UP000199608">
    <property type="component" value="Unassembled WGS sequence"/>
</dbReference>
<dbReference type="AlphaFoldDB" id="A0A1H2DYI7"/>
<dbReference type="InterPro" id="IPR010982">
    <property type="entry name" value="Lambda_DNA-bd_dom_sf"/>
</dbReference>
<dbReference type="NCBIfam" id="TIGR03831">
    <property type="entry name" value="YgiT_finger"/>
    <property type="match status" value="1"/>
</dbReference>
<keyword evidence="2" id="KW-1185">Reference proteome</keyword>
<dbReference type="EMBL" id="FNLL01000002">
    <property type="protein sequence ID" value="SDT87874.1"/>
    <property type="molecule type" value="Genomic_DNA"/>
</dbReference>
<dbReference type="InterPro" id="IPR022453">
    <property type="entry name" value="Znf_MqsA-type"/>
</dbReference>
<dbReference type="GO" id="GO:0003677">
    <property type="term" value="F:DNA binding"/>
    <property type="evidence" value="ECO:0007669"/>
    <property type="project" value="InterPro"/>
</dbReference>
<gene>
    <name evidence="1" type="ORF">SAMN04487931_102326</name>
</gene>
<name>A0A1H2DYI7_9BACT</name>
<evidence type="ECO:0000313" key="2">
    <source>
        <dbReference type="Proteomes" id="UP000199608"/>
    </source>
</evidence>
<dbReference type="RefSeq" id="WP_092230751.1">
    <property type="nucleotide sequence ID" value="NZ_FNLL01000002.1"/>
</dbReference>
<sequence length="168" mass="19196">MFKHNDICPICGSGKLKENNVTETFEYKGQIKEIQNYVVFECSECNESVVDQKTLKKAEKILRDFHREVDGLLTSTEIKTIRKALGFTQKDFGLILGGGEKSFARYESCVVTQSKSMDNLIRIVNEKPEVIEIIQKNQGAHNGTFNFSETFVYHYSQNNEPFLKIVGE</sequence>
<dbReference type="Gene3D" id="1.10.260.40">
    <property type="entry name" value="lambda repressor-like DNA-binding domains"/>
    <property type="match status" value="1"/>
</dbReference>
<organism evidence="1 2">
    <name type="scientific">Desulfobacula phenolica</name>
    <dbReference type="NCBI Taxonomy" id="90732"/>
    <lineage>
        <taxon>Bacteria</taxon>
        <taxon>Pseudomonadati</taxon>
        <taxon>Thermodesulfobacteriota</taxon>
        <taxon>Desulfobacteria</taxon>
        <taxon>Desulfobacterales</taxon>
        <taxon>Desulfobacteraceae</taxon>
        <taxon>Desulfobacula</taxon>
    </lineage>
</organism>